<protein>
    <submittedName>
        <fullName evidence="1">Uncharacterized protein</fullName>
    </submittedName>
</protein>
<reference evidence="1" key="1">
    <citation type="submission" date="2021-12" db="EMBL/GenBank/DDBJ databases">
        <authorList>
            <person name="King R."/>
        </authorList>
    </citation>
    <scope>NUCLEOTIDE SEQUENCE</scope>
</reference>
<organism evidence="1 2">
    <name type="scientific">Bemisia tabaci</name>
    <name type="common">Sweetpotato whitefly</name>
    <name type="synonym">Aleurodes tabaci</name>
    <dbReference type="NCBI Taxonomy" id="7038"/>
    <lineage>
        <taxon>Eukaryota</taxon>
        <taxon>Metazoa</taxon>
        <taxon>Ecdysozoa</taxon>
        <taxon>Arthropoda</taxon>
        <taxon>Hexapoda</taxon>
        <taxon>Insecta</taxon>
        <taxon>Pterygota</taxon>
        <taxon>Neoptera</taxon>
        <taxon>Paraneoptera</taxon>
        <taxon>Hemiptera</taxon>
        <taxon>Sternorrhyncha</taxon>
        <taxon>Aleyrodoidea</taxon>
        <taxon>Aleyrodidae</taxon>
        <taxon>Aleyrodinae</taxon>
        <taxon>Bemisia</taxon>
    </lineage>
</organism>
<evidence type="ECO:0000313" key="1">
    <source>
        <dbReference type="EMBL" id="CAH0385778.1"/>
    </source>
</evidence>
<dbReference type="EMBL" id="OU963863">
    <property type="protein sequence ID" value="CAH0385778.1"/>
    <property type="molecule type" value="Genomic_DNA"/>
</dbReference>
<gene>
    <name evidence="1" type="ORF">BEMITA_LOCUS4969</name>
</gene>
<keyword evidence="2" id="KW-1185">Reference proteome</keyword>
<sequence>MEVNSEDEGKVLDLVKNSIGGDVEVKGVKGIDPLVRVVGVDEDEKDECICEEICARNFESSYKKEKWMENVKVLRSMKARNAREKTVLLRVSSRVRSDMIERENVYVGWRRCVVKDYVEAAYAVYMDSSFPRLHGNLTSSDVGTESLALSEMA</sequence>
<dbReference type="AlphaFoldDB" id="A0A9P0A3U7"/>
<accession>A0A9P0A3U7</accession>
<name>A0A9P0A3U7_BEMTA</name>
<evidence type="ECO:0000313" key="2">
    <source>
        <dbReference type="Proteomes" id="UP001152759"/>
    </source>
</evidence>
<proteinExistence type="predicted"/>
<dbReference type="Proteomes" id="UP001152759">
    <property type="component" value="Chromosome 2"/>
</dbReference>